<dbReference type="Gene3D" id="3.10.20.30">
    <property type="match status" value="1"/>
</dbReference>
<dbReference type="InterPro" id="IPR012675">
    <property type="entry name" value="Beta-grasp_dom_sf"/>
</dbReference>
<evidence type="ECO:0000256" key="2">
    <source>
        <dbReference type="ARBA" id="ARBA00022723"/>
    </source>
</evidence>
<evidence type="ECO:0000259" key="6">
    <source>
        <dbReference type="PROSITE" id="PS51085"/>
    </source>
</evidence>
<evidence type="ECO:0000256" key="5">
    <source>
        <dbReference type="ARBA" id="ARBA00023014"/>
    </source>
</evidence>
<dbReference type="SUPFAM" id="SSF54292">
    <property type="entry name" value="2Fe-2S ferredoxin-like"/>
    <property type="match status" value="1"/>
</dbReference>
<keyword evidence="5" id="KW-0411">Iron-sulfur</keyword>
<dbReference type="InterPro" id="IPR036884">
    <property type="entry name" value="2Fe-2S-bd_dom_sf"/>
</dbReference>
<dbReference type="InterPro" id="IPR006058">
    <property type="entry name" value="2Fe2S_fd_BS"/>
</dbReference>
<dbReference type="GO" id="GO:0016491">
    <property type="term" value="F:oxidoreductase activity"/>
    <property type="evidence" value="ECO:0007669"/>
    <property type="project" value="UniProtKB-KW"/>
</dbReference>
<dbReference type="EMBL" id="FOJI01000013">
    <property type="protein sequence ID" value="SEW37799.1"/>
    <property type="molecule type" value="Genomic_DNA"/>
</dbReference>
<dbReference type="STRING" id="99656.SAMN05421659_11376"/>
<name>A0A1I0RAR3_9FIRM</name>
<dbReference type="GO" id="GO:0046872">
    <property type="term" value="F:metal ion binding"/>
    <property type="evidence" value="ECO:0007669"/>
    <property type="project" value="UniProtKB-KW"/>
</dbReference>
<dbReference type="Pfam" id="PF00111">
    <property type="entry name" value="Fer2"/>
    <property type="match status" value="1"/>
</dbReference>
<proteinExistence type="predicted"/>
<keyword evidence="2" id="KW-0479">Metal-binding</keyword>
<dbReference type="CDD" id="cd00207">
    <property type="entry name" value="fer2"/>
    <property type="match status" value="1"/>
</dbReference>
<evidence type="ECO:0000256" key="3">
    <source>
        <dbReference type="ARBA" id="ARBA00023002"/>
    </source>
</evidence>
<dbReference type="OrthoDB" id="9796880at2"/>
<dbReference type="PANTHER" id="PTHR44379:SF5">
    <property type="entry name" value="OXIDOREDUCTASE WITH IRON-SULFUR SUBUNIT"/>
    <property type="match status" value="1"/>
</dbReference>
<feature type="domain" description="2Fe-2S ferredoxin-type" evidence="6">
    <location>
        <begin position="1"/>
        <end position="76"/>
    </location>
</feature>
<dbReference type="InterPro" id="IPR001041">
    <property type="entry name" value="2Fe-2S_ferredoxin-type"/>
</dbReference>
<dbReference type="Pfam" id="PF01799">
    <property type="entry name" value="Fer2_2"/>
    <property type="match status" value="1"/>
</dbReference>
<keyword evidence="3" id="KW-0560">Oxidoreductase</keyword>
<evidence type="ECO:0000313" key="7">
    <source>
        <dbReference type="EMBL" id="SEW37799.1"/>
    </source>
</evidence>
<dbReference type="GO" id="GO:0051537">
    <property type="term" value="F:2 iron, 2 sulfur cluster binding"/>
    <property type="evidence" value="ECO:0007669"/>
    <property type="project" value="UniProtKB-KW"/>
</dbReference>
<keyword evidence="4" id="KW-0408">Iron</keyword>
<protein>
    <submittedName>
        <fullName evidence="7">Carbon-monoxide dehydrogenase small subunit</fullName>
    </submittedName>
</protein>
<dbReference type="Proteomes" id="UP000199701">
    <property type="component" value="Unassembled WGS sequence"/>
</dbReference>
<dbReference type="PANTHER" id="PTHR44379">
    <property type="entry name" value="OXIDOREDUCTASE WITH IRON-SULFUR SUBUNIT"/>
    <property type="match status" value="1"/>
</dbReference>
<sequence length="155" mass="16647">MIEFNLNNKIVKYSGDPSKRLLDILREHFLLTGVKEGCGEGECGACSVLINGRLTNSCITAVGSLEGSCVITVEGFKDTKQYQLLEDTFAKAGAVQCGFCTPGMIMAAQSLLVANPTPTEEDIREAISGNICRCTGYNMIIDAIKMAAEQGEGLW</sequence>
<dbReference type="AlphaFoldDB" id="A0A1I0RAR3"/>
<dbReference type="PROSITE" id="PS51085">
    <property type="entry name" value="2FE2S_FER_2"/>
    <property type="match status" value="1"/>
</dbReference>
<reference evidence="7 8" key="1">
    <citation type="submission" date="2016-10" db="EMBL/GenBank/DDBJ databases">
        <authorList>
            <person name="de Groot N.N."/>
        </authorList>
    </citation>
    <scope>NUCLEOTIDE SEQUENCE [LARGE SCALE GENOMIC DNA]</scope>
    <source>
        <strain evidence="7 8">DSM 9179</strain>
    </source>
</reference>
<evidence type="ECO:0000256" key="1">
    <source>
        <dbReference type="ARBA" id="ARBA00022714"/>
    </source>
</evidence>
<evidence type="ECO:0000256" key="4">
    <source>
        <dbReference type="ARBA" id="ARBA00023004"/>
    </source>
</evidence>
<dbReference type="PROSITE" id="PS00197">
    <property type="entry name" value="2FE2S_FER_1"/>
    <property type="match status" value="1"/>
</dbReference>
<organism evidence="7 8">
    <name type="scientific">[Clostridium] fimetarium</name>
    <dbReference type="NCBI Taxonomy" id="99656"/>
    <lineage>
        <taxon>Bacteria</taxon>
        <taxon>Bacillati</taxon>
        <taxon>Bacillota</taxon>
        <taxon>Clostridia</taxon>
        <taxon>Lachnospirales</taxon>
        <taxon>Lachnospiraceae</taxon>
    </lineage>
</organism>
<dbReference type="InterPro" id="IPR002888">
    <property type="entry name" value="2Fe-2S-bd"/>
</dbReference>
<dbReference type="SUPFAM" id="SSF47741">
    <property type="entry name" value="CO dehydrogenase ISP C-domain like"/>
    <property type="match status" value="1"/>
</dbReference>
<accession>A0A1I0RAR3</accession>
<dbReference type="RefSeq" id="WP_092455722.1">
    <property type="nucleotide sequence ID" value="NZ_FOJI01000013.1"/>
</dbReference>
<dbReference type="Gene3D" id="1.10.150.120">
    <property type="entry name" value="[2Fe-2S]-binding domain"/>
    <property type="match status" value="1"/>
</dbReference>
<keyword evidence="1" id="KW-0001">2Fe-2S</keyword>
<keyword evidence="8" id="KW-1185">Reference proteome</keyword>
<dbReference type="InterPro" id="IPR051452">
    <property type="entry name" value="Diverse_Oxidoreductases"/>
</dbReference>
<gene>
    <name evidence="7" type="ORF">SAMN05421659_11376</name>
</gene>
<dbReference type="InterPro" id="IPR036010">
    <property type="entry name" value="2Fe-2S_ferredoxin-like_sf"/>
</dbReference>
<evidence type="ECO:0000313" key="8">
    <source>
        <dbReference type="Proteomes" id="UP000199701"/>
    </source>
</evidence>